<keyword evidence="1" id="KW-0479">Metal-binding</keyword>
<evidence type="ECO:0000313" key="5">
    <source>
        <dbReference type="Proteomes" id="UP000014680"/>
    </source>
</evidence>
<dbReference type="PROSITE" id="PS50157">
    <property type="entry name" value="ZINC_FINGER_C2H2_2"/>
    <property type="match status" value="1"/>
</dbReference>
<dbReference type="OrthoDB" id="30289at2759"/>
<gene>
    <name evidence="4" type="ORF">EIN_496830</name>
</gene>
<dbReference type="RefSeq" id="XP_004253899.1">
    <property type="nucleotide sequence ID" value="XM_004253851.1"/>
</dbReference>
<evidence type="ECO:0000256" key="1">
    <source>
        <dbReference type="PROSITE-ProRule" id="PRU00042"/>
    </source>
</evidence>
<sequence length="252" mass="27683">MTSLITLSLHGTSLGLDDQNLKEKIKSIEAKLVESETKEKTLNDALDALLKRIESAEERSKLVTSLEAKVNALEVENKTLRSELEAKAKEHTEAVVKLQSDFSAFKTTLKDNEGKIECVICKELIPMKDIITHINAHGPQSGFTQAPNLPMIFPSHTRNAVVSKNTIVPVVPSTSVNPLPLPIVQPFPIPPSQADPKPVELVECPICGKKFSEGEIAKHVDGHSGTQFECPFCFKDLGNAQSLQHHVETEHQ</sequence>
<dbReference type="AlphaFoldDB" id="A0A0A1U5P9"/>
<dbReference type="VEuPathDB" id="AmoebaDB:EIN_496830"/>
<dbReference type="InterPro" id="IPR013087">
    <property type="entry name" value="Znf_C2H2_type"/>
</dbReference>
<dbReference type="SMART" id="SM00355">
    <property type="entry name" value="ZnF_C2H2"/>
    <property type="match status" value="3"/>
</dbReference>
<dbReference type="PROSITE" id="PS00028">
    <property type="entry name" value="ZINC_FINGER_C2H2_1"/>
    <property type="match status" value="1"/>
</dbReference>
<feature type="coiled-coil region" evidence="2">
    <location>
        <begin position="18"/>
        <end position="101"/>
    </location>
</feature>
<name>A0A0A1U5P9_ENTIV</name>
<keyword evidence="1" id="KW-0862">Zinc</keyword>
<evidence type="ECO:0000256" key="2">
    <source>
        <dbReference type="SAM" id="Coils"/>
    </source>
</evidence>
<dbReference type="Proteomes" id="UP000014680">
    <property type="component" value="Unassembled WGS sequence"/>
</dbReference>
<keyword evidence="1" id="KW-0863">Zinc-finger</keyword>
<dbReference type="KEGG" id="eiv:EIN_496830"/>
<reference evidence="4 5" key="1">
    <citation type="submission" date="2012-10" db="EMBL/GenBank/DDBJ databases">
        <authorList>
            <person name="Zafar N."/>
            <person name="Inman J."/>
            <person name="Hall N."/>
            <person name="Lorenzi H."/>
            <person name="Caler E."/>
        </authorList>
    </citation>
    <scope>NUCLEOTIDE SEQUENCE [LARGE SCALE GENOMIC DNA]</scope>
    <source>
        <strain evidence="4 5">IP1</strain>
    </source>
</reference>
<keyword evidence="5" id="KW-1185">Reference proteome</keyword>
<dbReference type="Gene3D" id="3.30.160.60">
    <property type="entry name" value="Classic Zinc Finger"/>
    <property type="match status" value="1"/>
</dbReference>
<proteinExistence type="predicted"/>
<feature type="domain" description="C2H2-type" evidence="3">
    <location>
        <begin position="228"/>
        <end position="252"/>
    </location>
</feature>
<accession>A0A0A1U5P9</accession>
<dbReference type="GeneID" id="14886115"/>
<organism evidence="4 5">
    <name type="scientific">Entamoeba invadens IP1</name>
    <dbReference type="NCBI Taxonomy" id="370355"/>
    <lineage>
        <taxon>Eukaryota</taxon>
        <taxon>Amoebozoa</taxon>
        <taxon>Evosea</taxon>
        <taxon>Archamoebae</taxon>
        <taxon>Mastigamoebida</taxon>
        <taxon>Entamoebidae</taxon>
        <taxon>Entamoeba</taxon>
    </lineage>
</organism>
<protein>
    <recommendedName>
        <fullName evidence="3">C2H2-type domain-containing protein</fullName>
    </recommendedName>
</protein>
<dbReference type="GO" id="GO:0008270">
    <property type="term" value="F:zinc ion binding"/>
    <property type="evidence" value="ECO:0007669"/>
    <property type="project" value="UniProtKB-KW"/>
</dbReference>
<evidence type="ECO:0000259" key="3">
    <source>
        <dbReference type="PROSITE" id="PS50157"/>
    </source>
</evidence>
<dbReference type="EMBL" id="KB206864">
    <property type="protein sequence ID" value="ELP87128.1"/>
    <property type="molecule type" value="Genomic_DNA"/>
</dbReference>
<keyword evidence="2" id="KW-0175">Coiled coil</keyword>
<evidence type="ECO:0000313" key="4">
    <source>
        <dbReference type="EMBL" id="ELP87128.1"/>
    </source>
</evidence>